<keyword evidence="3" id="KW-1185">Reference proteome</keyword>
<accession>A0A9W7BCW9</accession>
<comment type="caution">
    <text evidence="2">The sequence shown here is derived from an EMBL/GenBank/DDBJ whole genome shotgun (WGS) entry which is preliminary data.</text>
</comment>
<evidence type="ECO:0000313" key="3">
    <source>
        <dbReference type="Proteomes" id="UP001165085"/>
    </source>
</evidence>
<name>A0A9W7BCW9_9STRA</name>
<dbReference type="EMBL" id="BRXY01000302">
    <property type="protein sequence ID" value="GMH85372.1"/>
    <property type="molecule type" value="Genomic_DNA"/>
</dbReference>
<dbReference type="PANTHER" id="PTHR11319:SF35">
    <property type="entry name" value="OUTER MEMBRANE PROTEIN PMPC-RELATED"/>
    <property type="match status" value="1"/>
</dbReference>
<dbReference type="PANTHER" id="PTHR11319">
    <property type="entry name" value="G PROTEIN-COUPLED RECEPTOR-RELATED"/>
    <property type="match status" value="1"/>
</dbReference>
<feature type="transmembrane region" description="Helical" evidence="1">
    <location>
        <begin position="167"/>
        <end position="189"/>
    </location>
</feature>
<dbReference type="OrthoDB" id="205145at2759"/>
<evidence type="ECO:0000256" key="1">
    <source>
        <dbReference type="SAM" id="Phobius"/>
    </source>
</evidence>
<keyword evidence="1" id="KW-0472">Membrane</keyword>
<dbReference type="Proteomes" id="UP001165085">
    <property type="component" value="Unassembled WGS sequence"/>
</dbReference>
<feature type="transmembrane region" description="Helical" evidence="1">
    <location>
        <begin position="302"/>
        <end position="321"/>
    </location>
</feature>
<sequence>MMVHAKAVRKGSLHRVGQTGCEVVTGYYNDGNEGQSVAIPNGVKKDIPGMTLQTLDLEEGFWRKSPDSVEIYECLNSKHCKGGVNTTDLCSDGYSGPLCAVCASGYAAVGSQQQLTCETCSGVSDFKIYVVFVGVALLFASIFYFIFRQSNESTQELIRSQSEYWFFWLYAIAMIFVYPLGIPGLYTYLLRDKMEKLEAGQAKFEEEMGAKEALEKALEVRTEHEKTDPELRALTFLYESYEPKYWWFEILETGRKLCLTGFLVFLAPRTATQIVMSMTISIMTTRVYSGAKPFISDFNDRFAEVAMWQIFFTMFGALAIRVDLDGESLQDRWYFDMFLTLIQFLPLLIVVFMNDKIGATYSYDKETRASEWERLEGVVVQSDAIGIEEGVAGGEGGFEMRGLGREGG</sequence>
<reference evidence="3" key="1">
    <citation type="journal article" date="2023" name="Commun. Biol.">
        <title>Genome analysis of Parmales, the sister group of diatoms, reveals the evolutionary specialization of diatoms from phago-mixotrophs to photoautotrophs.</title>
        <authorList>
            <person name="Ban H."/>
            <person name="Sato S."/>
            <person name="Yoshikawa S."/>
            <person name="Yamada K."/>
            <person name="Nakamura Y."/>
            <person name="Ichinomiya M."/>
            <person name="Sato N."/>
            <person name="Blanc-Mathieu R."/>
            <person name="Endo H."/>
            <person name="Kuwata A."/>
            <person name="Ogata H."/>
        </authorList>
    </citation>
    <scope>NUCLEOTIDE SEQUENCE [LARGE SCALE GENOMIC DNA]</scope>
    <source>
        <strain evidence="3">NIES 3701</strain>
    </source>
</reference>
<protein>
    <submittedName>
        <fullName evidence="2">Uncharacterized protein</fullName>
    </submittedName>
</protein>
<proteinExistence type="predicted"/>
<organism evidence="2 3">
    <name type="scientific">Triparma strigata</name>
    <dbReference type="NCBI Taxonomy" id="1606541"/>
    <lineage>
        <taxon>Eukaryota</taxon>
        <taxon>Sar</taxon>
        <taxon>Stramenopiles</taxon>
        <taxon>Ochrophyta</taxon>
        <taxon>Bolidophyceae</taxon>
        <taxon>Parmales</taxon>
        <taxon>Triparmaceae</taxon>
        <taxon>Triparma</taxon>
    </lineage>
</organism>
<gene>
    <name evidence="2" type="ORF">TrST_g857</name>
</gene>
<keyword evidence="1" id="KW-1133">Transmembrane helix</keyword>
<feature type="transmembrane region" description="Helical" evidence="1">
    <location>
        <begin position="128"/>
        <end position="147"/>
    </location>
</feature>
<keyword evidence="1" id="KW-0812">Transmembrane</keyword>
<evidence type="ECO:0000313" key="2">
    <source>
        <dbReference type="EMBL" id="GMH85372.1"/>
    </source>
</evidence>
<dbReference type="AlphaFoldDB" id="A0A9W7BCW9"/>
<feature type="transmembrane region" description="Helical" evidence="1">
    <location>
        <begin position="333"/>
        <end position="353"/>
    </location>
</feature>